<proteinExistence type="predicted"/>
<name>A0A839GF09_9BACT</name>
<keyword evidence="3" id="KW-1185">Reference proteome</keyword>
<evidence type="ECO:0000313" key="2">
    <source>
        <dbReference type="EMBL" id="MBA9077080.1"/>
    </source>
</evidence>
<accession>A0A839GF09</accession>
<reference evidence="2 3" key="1">
    <citation type="submission" date="2020-08" db="EMBL/GenBank/DDBJ databases">
        <title>Genomic Encyclopedia of Type Strains, Phase IV (KMG-IV): sequencing the most valuable type-strain genomes for metagenomic binning, comparative biology and taxonomic classification.</title>
        <authorList>
            <person name="Goeker M."/>
        </authorList>
    </citation>
    <scope>NUCLEOTIDE SEQUENCE [LARGE SCALE GENOMIC DNA]</scope>
    <source>
        <strain evidence="2 3">DSM 29854</strain>
    </source>
</reference>
<comment type="caution">
    <text evidence="2">The sequence shown here is derived from an EMBL/GenBank/DDBJ whole genome shotgun (WGS) entry which is preliminary data.</text>
</comment>
<gene>
    <name evidence="2" type="ORF">FHS90_001791</name>
</gene>
<dbReference type="Pfam" id="PF14279">
    <property type="entry name" value="HNH_5"/>
    <property type="match status" value="1"/>
</dbReference>
<dbReference type="RefSeq" id="WP_182512725.1">
    <property type="nucleotide sequence ID" value="NZ_JACJIQ010000006.1"/>
</dbReference>
<evidence type="ECO:0000259" key="1">
    <source>
        <dbReference type="Pfam" id="PF14279"/>
    </source>
</evidence>
<dbReference type="Proteomes" id="UP000563094">
    <property type="component" value="Unassembled WGS sequence"/>
</dbReference>
<evidence type="ECO:0000313" key="3">
    <source>
        <dbReference type="Proteomes" id="UP000563094"/>
    </source>
</evidence>
<dbReference type="AlphaFoldDB" id="A0A839GF09"/>
<dbReference type="EMBL" id="JACJIQ010000006">
    <property type="protein sequence ID" value="MBA9077080.1"/>
    <property type="molecule type" value="Genomic_DNA"/>
</dbReference>
<organism evidence="2 3">
    <name type="scientific">Rufibacter quisquiliarum</name>
    <dbReference type="NCBI Taxonomy" id="1549639"/>
    <lineage>
        <taxon>Bacteria</taxon>
        <taxon>Pseudomonadati</taxon>
        <taxon>Bacteroidota</taxon>
        <taxon>Cytophagia</taxon>
        <taxon>Cytophagales</taxon>
        <taxon>Hymenobacteraceae</taxon>
        <taxon>Rufibacter</taxon>
    </lineage>
</organism>
<feature type="domain" description="HNH endonuclease 5" evidence="1">
    <location>
        <begin position="3"/>
        <end position="55"/>
    </location>
</feature>
<sequence>MKCYVCSIEITSETETEEHIIINAAGGRLKSKDLICKDCNSTFGGKIDSLLADQLNNLSNMLMVKRHRGNPQPILGELKSNREVYS</sequence>
<dbReference type="InterPro" id="IPR029471">
    <property type="entry name" value="HNH_5"/>
</dbReference>
<protein>
    <recommendedName>
        <fullName evidence="1">HNH endonuclease 5 domain-containing protein</fullName>
    </recommendedName>
</protein>